<dbReference type="InterPro" id="IPR036691">
    <property type="entry name" value="Endo/exonu/phosph_ase_sf"/>
</dbReference>
<dbReference type="InterPro" id="IPR005135">
    <property type="entry name" value="Endo/exonuclease/phosphatase"/>
</dbReference>
<evidence type="ECO:0000259" key="2">
    <source>
        <dbReference type="Pfam" id="PF14529"/>
    </source>
</evidence>
<dbReference type="Gene3D" id="3.60.10.10">
    <property type="entry name" value="Endonuclease/exonuclease/phosphatase"/>
    <property type="match status" value="1"/>
</dbReference>
<evidence type="ECO:0000256" key="1">
    <source>
        <dbReference type="SAM" id="MobiDB-lite"/>
    </source>
</evidence>
<evidence type="ECO:0000313" key="3">
    <source>
        <dbReference type="EMBL" id="JAS40180.1"/>
    </source>
</evidence>
<dbReference type="SUPFAM" id="SSF56219">
    <property type="entry name" value="DNase I-like"/>
    <property type="match status" value="1"/>
</dbReference>
<name>A0A1B6EQI2_9HEMI</name>
<organism evidence="3">
    <name type="scientific">Cuerna arida</name>
    <dbReference type="NCBI Taxonomy" id="1464854"/>
    <lineage>
        <taxon>Eukaryota</taxon>
        <taxon>Metazoa</taxon>
        <taxon>Ecdysozoa</taxon>
        <taxon>Arthropoda</taxon>
        <taxon>Hexapoda</taxon>
        <taxon>Insecta</taxon>
        <taxon>Pterygota</taxon>
        <taxon>Neoptera</taxon>
        <taxon>Paraneoptera</taxon>
        <taxon>Hemiptera</taxon>
        <taxon>Auchenorrhyncha</taxon>
        <taxon>Membracoidea</taxon>
        <taxon>Cicadellidae</taxon>
        <taxon>Cicadellinae</taxon>
        <taxon>Proconiini</taxon>
        <taxon>Cuerna</taxon>
    </lineage>
</organism>
<dbReference type="GO" id="GO:0003824">
    <property type="term" value="F:catalytic activity"/>
    <property type="evidence" value="ECO:0007669"/>
    <property type="project" value="InterPro"/>
</dbReference>
<sequence>MDEEKNKTNKSETQDVCGTQLDELPIEKLRVSEMSPILSSEDEVQPEDPKKKRLSRGKLRRRRIEEALAKGEPIIPWKERQMRWEEKNGAQVKPHKKADSSKGKLDVVVALQGECLLDFIAEYNLIIMNQGRKPTFVHRRGTGVREEVLDITLASNYIATKVLNWMVLDETLASDHSYISFNMRSNKINETYRNPKKTDWVAFNAELRSNLERENGYQGQGVDDVANLLQHAIKESYHKACPETEKNSRKKAC</sequence>
<reference evidence="3" key="1">
    <citation type="submission" date="2015-11" db="EMBL/GenBank/DDBJ databases">
        <title>De novo transcriptome assembly of four potential Pierce s Disease insect vectors from Arizona vineyards.</title>
        <authorList>
            <person name="Tassone E.E."/>
        </authorList>
    </citation>
    <scope>NUCLEOTIDE SEQUENCE</scope>
</reference>
<dbReference type="AlphaFoldDB" id="A0A1B6EQI2"/>
<feature type="domain" description="Endonuclease/exonuclease/phosphatase" evidence="2">
    <location>
        <begin position="112"/>
        <end position="179"/>
    </location>
</feature>
<protein>
    <recommendedName>
        <fullName evidence="2">Endonuclease/exonuclease/phosphatase domain-containing protein</fullName>
    </recommendedName>
</protein>
<gene>
    <name evidence="3" type="ORF">g.10269</name>
</gene>
<feature type="region of interest" description="Disordered" evidence="1">
    <location>
        <begin position="35"/>
        <end position="58"/>
    </location>
</feature>
<proteinExistence type="predicted"/>
<dbReference type="EMBL" id="GECZ01029589">
    <property type="protein sequence ID" value="JAS40180.1"/>
    <property type="molecule type" value="Transcribed_RNA"/>
</dbReference>
<accession>A0A1B6EQI2</accession>
<dbReference type="Pfam" id="PF14529">
    <property type="entry name" value="Exo_endo_phos_2"/>
    <property type="match status" value="1"/>
</dbReference>